<keyword evidence="3" id="KW-0479">Metal-binding</keyword>
<dbReference type="GO" id="GO:0004022">
    <property type="term" value="F:alcohol dehydrogenase (NAD+) activity"/>
    <property type="evidence" value="ECO:0007669"/>
    <property type="project" value="TreeGrafter"/>
</dbReference>
<feature type="domain" description="Enoyl reductase (ER)" evidence="7">
    <location>
        <begin position="18"/>
        <end position="337"/>
    </location>
</feature>
<protein>
    <recommendedName>
        <fullName evidence="7">Enoyl reductase (ER) domain-containing protein</fullName>
    </recommendedName>
</protein>
<dbReference type="PANTHER" id="PTHR42940">
    <property type="entry name" value="ALCOHOL DEHYDROGENASE 1-RELATED"/>
    <property type="match status" value="1"/>
</dbReference>
<evidence type="ECO:0000259" key="7">
    <source>
        <dbReference type="SMART" id="SM00829"/>
    </source>
</evidence>
<dbReference type="Gene3D" id="3.90.180.10">
    <property type="entry name" value="Medium-chain alcohol dehydrogenases, catalytic domain"/>
    <property type="match status" value="1"/>
</dbReference>
<dbReference type="CDD" id="cd08296">
    <property type="entry name" value="CAD_like"/>
    <property type="match status" value="1"/>
</dbReference>
<comment type="similarity">
    <text evidence="2">Belongs to the zinc-containing alcohol dehydrogenase family.</text>
</comment>
<name>A0A218ZBA2_9HELO</name>
<dbReference type="InterPro" id="IPR020843">
    <property type="entry name" value="ER"/>
</dbReference>
<evidence type="ECO:0000256" key="4">
    <source>
        <dbReference type="ARBA" id="ARBA00022833"/>
    </source>
</evidence>
<keyword evidence="5" id="KW-0560">Oxidoreductase</keyword>
<dbReference type="SUPFAM" id="SSF50129">
    <property type="entry name" value="GroES-like"/>
    <property type="match status" value="1"/>
</dbReference>
<organism evidence="8 9">
    <name type="scientific">Diplocarpon coronariae</name>
    <dbReference type="NCBI Taxonomy" id="2795749"/>
    <lineage>
        <taxon>Eukaryota</taxon>
        <taxon>Fungi</taxon>
        <taxon>Dikarya</taxon>
        <taxon>Ascomycota</taxon>
        <taxon>Pezizomycotina</taxon>
        <taxon>Leotiomycetes</taxon>
        <taxon>Helotiales</taxon>
        <taxon>Drepanopezizaceae</taxon>
        <taxon>Diplocarpon</taxon>
    </lineage>
</organism>
<comment type="cofactor">
    <cofactor evidence="1">
        <name>Zn(2+)</name>
        <dbReference type="ChEBI" id="CHEBI:29105"/>
    </cofactor>
</comment>
<evidence type="ECO:0000313" key="9">
    <source>
        <dbReference type="Proteomes" id="UP000242519"/>
    </source>
</evidence>
<dbReference type="InterPro" id="IPR036291">
    <property type="entry name" value="NAD(P)-bd_dom_sf"/>
</dbReference>
<evidence type="ECO:0000256" key="3">
    <source>
        <dbReference type="ARBA" id="ARBA00022723"/>
    </source>
</evidence>
<dbReference type="GO" id="GO:0005737">
    <property type="term" value="C:cytoplasm"/>
    <property type="evidence" value="ECO:0007669"/>
    <property type="project" value="TreeGrafter"/>
</dbReference>
<dbReference type="AlphaFoldDB" id="A0A218ZBA2"/>
<dbReference type="InterPro" id="IPR013149">
    <property type="entry name" value="ADH-like_C"/>
</dbReference>
<dbReference type="InParanoid" id="A0A218ZBA2"/>
<comment type="caution">
    <text evidence="8">The sequence shown here is derived from an EMBL/GenBank/DDBJ whole genome shotgun (WGS) entry which is preliminary data.</text>
</comment>
<dbReference type="PANTHER" id="PTHR42940:SF7">
    <property type="entry name" value="ALCOHOL DEHYDROGENASE-LIKE N-TERMINAL DOMAIN-CONTAINING PROTEIN"/>
    <property type="match status" value="1"/>
</dbReference>
<gene>
    <name evidence="8" type="ORF">B2J93_4095</name>
</gene>
<dbReference type="Gene3D" id="3.40.50.720">
    <property type="entry name" value="NAD(P)-binding Rossmann-like Domain"/>
    <property type="match status" value="1"/>
</dbReference>
<dbReference type="InterPro" id="IPR013154">
    <property type="entry name" value="ADH-like_N"/>
</dbReference>
<dbReference type="STRING" id="503106.A0A218ZBA2"/>
<evidence type="ECO:0000313" key="8">
    <source>
        <dbReference type="EMBL" id="OWP04813.1"/>
    </source>
</evidence>
<reference evidence="8 9" key="1">
    <citation type="submission" date="2017-04" db="EMBL/GenBank/DDBJ databases">
        <title>Draft genome sequence of Marssonina coronaria NL1: causal agent of apple blotch.</title>
        <authorList>
            <person name="Cheng Q."/>
        </authorList>
    </citation>
    <scope>NUCLEOTIDE SEQUENCE [LARGE SCALE GENOMIC DNA]</scope>
    <source>
        <strain evidence="8 9">NL1</strain>
    </source>
</reference>
<dbReference type="EMBL" id="MZNU01000093">
    <property type="protein sequence ID" value="OWP04813.1"/>
    <property type="molecule type" value="Genomic_DNA"/>
</dbReference>
<dbReference type="SUPFAM" id="SSF51735">
    <property type="entry name" value="NAD(P)-binding Rossmann-fold domains"/>
    <property type="match status" value="1"/>
</dbReference>
<dbReference type="Pfam" id="PF08240">
    <property type="entry name" value="ADH_N"/>
    <property type="match status" value="1"/>
</dbReference>
<sequence length="340" mass="35676">MTSLPETYQAAVFEKAKGPLTIKDLPLAAPTAGQVLVKVLACGVCGSDAGVQAGEFGNSFPIVPGHEVIGNVVAVGDGEKRWKVGDRVGGSWHGGHDGTCKQCNRGQFQMCQNGAVNGVTKDGGFAEYVLLRTEAVVNVPQEVDPAEYAPILCAGITVFNSIRKLQITPGDIVAVQGLGGLGHLAVQYANKMGYKVVALSSEDTKRDFAKKLGAHEYINTSKDDPAKKLMELGGASLIVCTAPNPKAISPLTGGLEPGGKVLILSPCGGVEINSVDLIMKAASVCGFPSGHALDSEEAIAFTQLHGIKCMIERFPLKDAQKALEHMISGKVRFRAVLVIE</sequence>
<accession>A0A218ZBA2</accession>
<evidence type="ECO:0000256" key="6">
    <source>
        <dbReference type="ARBA" id="ARBA00023027"/>
    </source>
</evidence>
<dbReference type="Pfam" id="PF00107">
    <property type="entry name" value="ADH_zinc_N"/>
    <property type="match status" value="1"/>
</dbReference>
<dbReference type="InterPro" id="IPR011032">
    <property type="entry name" value="GroES-like_sf"/>
</dbReference>
<keyword evidence="4" id="KW-0862">Zinc</keyword>
<keyword evidence="9" id="KW-1185">Reference proteome</keyword>
<dbReference type="GO" id="GO:0046872">
    <property type="term" value="F:metal ion binding"/>
    <property type="evidence" value="ECO:0007669"/>
    <property type="project" value="UniProtKB-KW"/>
</dbReference>
<evidence type="ECO:0000256" key="5">
    <source>
        <dbReference type="ARBA" id="ARBA00023002"/>
    </source>
</evidence>
<evidence type="ECO:0000256" key="1">
    <source>
        <dbReference type="ARBA" id="ARBA00001947"/>
    </source>
</evidence>
<proteinExistence type="inferred from homology"/>
<dbReference type="FunFam" id="3.40.50.720:FF:000039">
    <property type="entry name" value="Alcohol dehydrogenase AdhP"/>
    <property type="match status" value="1"/>
</dbReference>
<dbReference type="OrthoDB" id="256333at2759"/>
<dbReference type="SMART" id="SM00829">
    <property type="entry name" value="PKS_ER"/>
    <property type="match status" value="1"/>
</dbReference>
<keyword evidence="6" id="KW-0520">NAD</keyword>
<evidence type="ECO:0000256" key="2">
    <source>
        <dbReference type="ARBA" id="ARBA00008072"/>
    </source>
</evidence>
<dbReference type="Proteomes" id="UP000242519">
    <property type="component" value="Unassembled WGS sequence"/>
</dbReference>